<accession>A0A368MYU7</accession>
<evidence type="ECO:0000313" key="1">
    <source>
        <dbReference type="EMBL" id="RCU43033.1"/>
    </source>
</evidence>
<sequence length="65" mass="7399">MISIKIILTLNLIFFTVENLEKLAEFQLKNEEQLKIVGGNRNTTGGGSYVEYNWPTQGVNTFVTY</sequence>
<organism evidence="1 2">
    <name type="scientific">Chryseobacterium lacus</name>
    <dbReference type="NCBI Taxonomy" id="2058346"/>
    <lineage>
        <taxon>Bacteria</taxon>
        <taxon>Pseudomonadati</taxon>
        <taxon>Bacteroidota</taxon>
        <taxon>Flavobacteriia</taxon>
        <taxon>Flavobacteriales</taxon>
        <taxon>Weeksellaceae</taxon>
        <taxon>Chryseobacterium group</taxon>
        <taxon>Chryseobacterium</taxon>
    </lineage>
</organism>
<dbReference type="EMBL" id="QPIE01000004">
    <property type="protein sequence ID" value="RCU43033.1"/>
    <property type="molecule type" value="Genomic_DNA"/>
</dbReference>
<comment type="caution">
    <text evidence="1">The sequence shown here is derived from an EMBL/GenBank/DDBJ whole genome shotgun (WGS) entry which is preliminary data.</text>
</comment>
<proteinExistence type="predicted"/>
<gene>
    <name evidence="1" type="ORF">DQ356_06260</name>
</gene>
<reference evidence="1 2" key="1">
    <citation type="submission" date="2018-07" db="EMBL/GenBank/DDBJ databases">
        <title>Chryseobacterium lacus sp. nov., isolated from lake water.</title>
        <authorList>
            <person name="Li C.-M."/>
        </authorList>
    </citation>
    <scope>NUCLEOTIDE SEQUENCE [LARGE SCALE GENOMIC DNA]</scope>
    <source>
        <strain evidence="1 2">YLOS41</strain>
    </source>
</reference>
<name>A0A368MYU7_9FLAO</name>
<keyword evidence="2" id="KW-1185">Reference proteome</keyword>
<protein>
    <submittedName>
        <fullName evidence="1">Uncharacterized protein</fullName>
    </submittedName>
</protein>
<dbReference type="AlphaFoldDB" id="A0A368MYU7"/>
<evidence type="ECO:0000313" key="2">
    <source>
        <dbReference type="Proteomes" id="UP000252172"/>
    </source>
</evidence>
<dbReference type="Proteomes" id="UP000252172">
    <property type="component" value="Unassembled WGS sequence"/>
</dbReference>